<evidence type="ECO:0000256" key="1">
    <source>
        <dbReference type="SAM" id="Phobius"/>
    </source>
</evidence>
<proteinExistence type="predicted"/>
<organism evidence="2 3">
    <name type="scientific">Kingdonia uniflora</name>
    <dbReference type="NCBI Taxonomy" id="39325"/>
    <lineage>
        <taxon>Eukaryota</taxon>
        <taxon>Viridiplantae</taxon>
        <taxon>Streptophyta</taxon>
        <taxon>Embryophyta</taxon>
        <taxon>Tracheophyta</taxon>
        <taxon>Spermatophyta</taxon>
        <taxon>Magnoliopsida</taxon>
        <taxon>Ranunculales</taxon>
        <taxon>Circaeasteraceae</taxon>
        <taxon>Kingdonia</taxon>
    </lineage>
</organism>
<gene>
    <name evidence="2" type="ORF">GIB67_035406</name>
</gene>
<keyword evidence="3" id="KW-1185">Reference proteome</keyword>
<feature type="transmembrane region" description="Helical" evidence="1">
    <location>
        <begin position="28"/>
        <end position="49"/>
    </location>
</feature>
<accession>A0A7J7P0U2</accession>
<keyword evidence="1" id="KW-1133">Transmembrane helix</keyword>
<dbReference type="AlphaFoldDB" id="A0A7J7P0U2"/>
<keyword evidence="1" id="KW-0472">Membrane</keyword>
<name>A0A7J7P0U2_9MAGN</name>
<evidence type="ECO:0000313" key="3">
    <source>
        <dbReference type="Proteomes" id="UP000541444"/>
    </source>
</evidence>
<dbReference type="Proteomes" id="UP000541444">
    <property type="component" value="Unassembled WGS sequence"/>
</dbReference>
<keyword evidence="1" id="KW-0812">Transmembrane</keyword>
<dbReference type="EMBL" id="JACGCM010000376">
    <property type="protein sequence ID" value="KAF6172852.1"/>
    <property type="molecule type" value="Genomic_DNA"/>
</dbReference>
<comment type="caution">
    <text evidence="2">The sequence shown here is derived from an EMBL/GenBank/DDBJ whole genome shotgun (WGS) entry which is preliminary data.</text>
</comment>
<sequence length="85" mass="9853">MCLLASWLNLKCIWQVVGPNSLCVLNSAIILLHFEFLFLILVGISTFNWTTNELQVSFMARIHHLYLKNMATEEVLTRKDVLPFE</sequence>
<protein>
    <submittedName>
        <fullName evidence="2">Uncharacterized protein</fullName>
    </submittedName>
</protein>
<reference evidence="2 3" key="1">
    <citation type="journal article" date="2020" name="IScience">
        <title>Genome Sequencing of the Endangered Kingdonia uniflora (Circaeasteraceae, Ranunculales) Reveals Potential Mechanisms of Evolutionary Specialization.</title>
        <authorList>
            <person name="Sun Y."/>
            <person name="Deng T."/>
            <person name="Zhang A."/>
            <person name="Moore M.J."/>
            <person name="Landis J.B."/>
            <person name="Lin N."/>
            <person name="Zhang H."/>
            <person name="Zhang X."/>
            <person name="Huang J."/>
            <person name="Zhang X."/>
            <person name="Sun H."/>
            <person name="Wang H."/>
        </authorList>
    </citation>
    <scope>NUCLEOTIDE SEQUENCE [LARGE SCALE GENOMIC DNA]</scope>
    <source>
        <strain evidence="2">TB1705</strain>
        <tissue evidence="2">Leaf</tissue>
    </source>
</reference>
<evidence type="ECO:0000313" key="2">
    <source>
        <dbReference type="EMBL" id="KAF6172852.1"/>
    </source>
</evidence>